<dbReference type="PROSITE" id="PS50011">
    <property type="entry name" value="PROTEIN_KINASE_DOM"/>
    <property type="match status" value="1"/>
</dbReference>
<dbReference type="InterPro" id="IPR000719">
    <property type="entry name" value="Prot_kinase_dom"/>
</dbReference>
<reference evidence="4 5" key="1">
    <citation type="submission" date="2014-02" db="EMBL/GenBank/DDBJ databases">
        <authorList>
            <person name="Sibley D."/>
            <person name="Venepally P."/>
            <person name="Karamycheva S."/>
            <person name="Hadjithomas M."/>
            <person name="Khan A."/>
            <person name="Brunk B."/>
            <person name="Roos D."/>
            <person name="Caler E."/>
            <person name="Lorenzi H."/>
        </authorList>
    </citation>
    <scope>NUCLEOTIDE SEQUENCE [LARGE SCALE GENOMIC DNA]</scope>
    <source>
        <strain evidence="4 5">GAB2-2007-GAL-DOM2</strain>
    </source>
</reference>
<dbReference type="OrthoDB" id="1668230at2759"/>
<name>A0A086JU07_TOXGO</name>
<evidence type="ECO:0000256" key="1">
    <source>
        <dbReference type="SAM" id="MobiDB-lite"/>
    </source>
</evidence>
<organism evidence="4 5">
    <name type="scientific">Toxoplasma gondii GAB2-2007-GAL-DOM2</name>
    <dbReference type="NCBI Taxonomy" id="1130820"/>
    <lineage>
        <taxon>Eukaryota</taxon>
        <taxon>Sar</taxon>
        <taxon>Alveolata</taxon>
        <taxon>Apicomplexa</taxon>
        <taxon>Conoidasida</taxon>
        <taxon>Coccidia</taxon>
        <taxon>Eucoccidiorida</taxon>
        <taxon>Eimeriorina</taxon>
        <taxon>Sarcocystidae</taxon>
        <taxon>Toxoplasma</taxon>
    </lineage>
</organism>
<dbReference type="InterPro" id="IPR011009">
    <property type="entry name" value="Kinase-like_dom_sf"/>
</dbReference>
<evidence type="ECO:0000256" key="2">
    <source>
        <dbReference type="SAM" id="SignalP"/>
    </source>
</evidence>
<feature type="region of interest" description="Disordered" evidence="1">
    <location>
        <begin position="38"/>
        <end position="58"/>
    </location>
</feature>
<accession>A0A086JU07</accession>
<dbReference type="VEuPathDB" id="ToxoDB:TGDOM2_253330"/>
<dbReference type="GO" id="GO:0005524">
    <property type="term" value="F:ATP binding"/>
    <property type="evidence" value="ECO:0007669"/>
    <property type="project" value="InterPro"/>
</dbReference>
<dbReference type="Proteomes" id="UP000028837">
    <property type="component" value="Unassembled WGS sequence"/>
</dbReference>
<sequence length="377" mass="42215">MANTSVRRRQLLSSVLLLQWLTTVLGVAWGPNPIDGSKHGQFPSLRRTEGVSQSGSGHRGSVFRIPLADMTFWSWMSYLKELPDIDESRNPILKRLLSGSFLRRDGSTTVNVRVPARELVRLLSLTPEQQREGVSAKVRLINLLDPKYSVYEPYLYREILPKRSPLLLPSLGEYRGAFLTYIFHPLSKGLVGDMLETGRSHPDVQVLAANMVAALKSLHNLGLLHRSIELNSFSVLPDGTVVLGGLDTAAPIGTETRLWVGFFGQETAPEIDRNFLADLALTQGRHTVKSDVYSLGVAFRNLVQLLGNGNIGPEDRGAVRQDHLELLDKLSQKMIEEEPGNRPTIEEIMKDPLFEGLNFEDIEEGKARPFRYKQNRL</sequence>
<evidence type="ECO:0000313" key="5">
    <source>
        <dbReference type="Proteomes" id="UP000028837"/>
    </source>
</evidence>
<feature type="domain" description="Protein kinase" evidence="3">
    <location>
        <begin position="48"/>
        <end position="354"/>
    </location>
</feature>
<evidence type="ECO:0000313" key="4">
    <source>
        <dbReference type="EMBL" id="KFG35625.1"/>
    </source>
</evidence>
<evidence type="ECO:0000259" key="3">
    <source>
        <dbReference type="PROSITE" id="PS50011"/>
    </source>
</evidence>
<keyword evidence="4" id="KW-0808">Transferase</keyword>
<protein>
    <submittedName>
        <fullName evidence="4">Rhoptry kinase family protein</fullName>
    </submittedName>
</protein>
<proteinExistence type="predicted"/>
<feature type="signal peptide" evidence="2">
    <location>
        <begin position="1"/>
        <end position="26"/>
    </location>
</feature>
<keyword evidence="2" id="KW-0732">Signal</keyword>
<comment type="caution">
    <text evidence="4">The sequence shown here is derived from an EMBL/GenBank/DDBJ whole genome shotgun (WGS) entry which is preliminary data.</text>
</comment>
<feature type="chain" id="PRO_5001808457" evidence="2">
    <location>
        <begin position="27"/>
        <end position="377"/>
    </location>
</feature>
<dbReference type="SUPFAM" id="SSF56112">
    <property type="entry name" value="Protein kinase-like (PK-like)"/>
    <property type="match status" value="1"/>
</dbReference>
<dbReference type="EMBL" id="AHZU02001157">
    <property type="protein sequence ID" value="KFG35625.1"/>
    <property type="molecule type" value="Genomic_DNA"/>
</dbReference>
<dbReference type="GO" id="GO:0004672">
    <property type="term" value="F:protein kinase activity"/>
    <property type="evidence" value="ECO:0007669"/>
    <property type="project" value="InterPro"/>
</dbReference>
<dbReference type="AlphaFoldDB" id="A0A086JU07"/>
<dbReference type="Gene3D" id="1.10.510.10">
    <property type="entry name" value="Transferase(Phosphotransferase) domain 1"/>
    <property type="match status" value="1"/>
</dbReference>
<gene>
    <name evidence="4" type="ORF">TGDOM2_253330</name>
</gene>
<keyword evidence="4" id="KW-0418">Kinase</keyword>